<sequence length="206" mass="23451">MKTASSVPPKKRRRVINRSNKADNSNDNEAPSNNHQPLFPWAKPNRVAEHYSLAELAARGIRTVEGEVQCKRCDARTTLSLDVESKFDALREFIARNVQAMDDRAPEEWKDPALPDCGRCGQRNSLRPVVAAEKERINWVFLLLGQTLGLCTLEQLKHFCAHTNQHRTGAKDRVLYSTYMELCNQLCPGGPFDMAFERRNRARPFA</sequence>
<dbReference type="Pfam" id="PF23324">
    <property type="entry name" value="DUF7086"/>
    <property type="match status" value="1"/>
</dbReference>
<reference evidence="3" key="2">
    <citation type="submission" date="2021-12" db="EMBL/GenBank/DDBJ databases">
        <title>Resequencing data analysis of finger millet.</title>
        <authorList>
            <person name="Hatakeyama M."/>
            <person name="Aluri S."/>
            <person name="Balachadran M.T."/>
            <person name="Sivarajan S.R."/>
            <person name="Poveda L."/>
            <person name="Shimizu-Inatsugi R."/>
            <person name="Schlapbach R."/>
            <person name="Sreeman S.M."/>
            <person name="Shimizu K.K."/>
        </authorList>
    </citation>
    <scope>NUCLEOTIDE SEQUENCE</scope>
</reference>
<dbReference type="Proteomes" id="UP001054889">
    <property type="component" value="Unassembled WGS sequence"/>
</dbReference>
<accession>A0AAV5BV87</accession>
<evidence type="ECO:0000313" key="3">
    <source>
        <dbReference type="EMBL" id="GJM89650.1"/>
    </source>
</evidence>
<organism evidence="3 4">
    <name type="scientific">Eleusine coracana subsp. coracana</name>
    <dbReference type="NCBI Taxonomy" id="191504"/>
    <lineage>
        <taxon>Eukaryota</taxon>
        <taxon>Viridiplantae</taxon>
        <taxon>Streptophyta</taxon>
        <taxon>Embryophyta</taxon>
        <taxon>Tracheophyta</taxon>
        <taxon>Spermatophyta</taxon>
        <taxon>Magnoliopsida</taxon>
        <taxon>Liliopsida</taxon>
        <taxon>Poales</taxon>
        <taxon>Poaceae</taxon>
        <taxon>PACMAD clade</taxon>
        <taxon>Chloridoideae</taxon>
        <taxon>Cynodonteae</taxon>
        <taxon>Eleusininae</taxon>
        <taxon>Eleusine</taxon>
    </lineage>
</organism>
<dbReference type="PANTHER" id="PTHR34272:SF1">
    <property type="entry name" value="EXPRESSED PROTEIN"/>
    <property type="match status" value="1"/>
</dbReference>
<protein>
    <recommendedName>
        <fullName evidence="2">DUF7086 domain-containing protein</fullName>
    </recommendedName>
</protein>
<evidence type="ECO:0000313" key="4">
    <source>
        <dbReference type="Proteomes" id="UP001054889"/>
    </source>
</evidence>
<name>A0AAV5BV87_ELECO</name>
<comment type="caution">
    <text evidence="3">The sequence shown here is derived from an EMBL/GenBank/DDBJ whole genome shotgun (WGS) entry which is preliminary data.</text>
</comment>
<dbReference type="InterPro" id="IPR055513">
    <property type="entry name" value="DUF7086"/>
</dbReference>
<dbReference type="EMBL" id="BQKI01000002">
    <property type="protein sequence ID" value="GJM89650.1"/>
    <property type="molecule type" value="Genomic_DNA"/>
</dbReference>
<gene>
    <name evidence="3" type="primary">ga05858</name>
    <name evidence="3" type="ORF">PR202_ga05858</name>
</gene>
<evidence type="ECO:0000256" key="1">
    <source>
        <dbReference type="SAM" id="MobiDB-lite"/>
    </source>
</evidence>
<keyword evidence="4" id="KW-1185">Reference proteome</keyword>
<feature type="region of interest" description="Disordered" evidence="1">
    <location>
        <begin position="1"/>
        <end position="40"/>
    </location>
</feature>
<dbReference type="AlphaFoldDB" id="A0AAV5BV87"/>
<feature type="compositionally biased region" description="Polar residues" evidence="1">
    <location>
        <begin position="17"/>
        <end position="36"/>
    </location>
</feature>
<feature type="domain" description="DUF7086" evidence="2">
    <location>
        <begin position="54"/>
        <end position="186"/>
    </location>
</feature>
<reference evidence="3" key="1">
    <citation type="journal article" date="2018" name="DNA Res.">
        <title>Multiple hybrid de novo genome assembly of finger millet, an orphan allotetraploid crop.</title>
        <authorList>
            <person name="Hatakeyama M."/>
            <person name="Aluri S."/>
            <person name="Balachadran M.T."/>
            <person name="Sivarajan S.R."/>
            <person name="Patrignani A."/>
            <person name="Gruter S."/>
            <person name="Poveda L."/>
            <person name="Shimizu-Inatsugi R."/>
            <person name="Baeten J."/>
            <person name="Francoijs K.J."/>
            <person name="Nataraja K.N."/>
            <person name="Reddy Y.A.N."/>
            <person name="Phadnis S."/>
            <person name="Ravikumar R.L."/>
            <person name="Schlapbach R."/>
            <person name="Sreeman S.M."/>
            <person name="Shimizu K.K."/>
        </authorList>
    </citation>
    <scope>NUCLEOTIDE SEQUENCE</scope>
</reference>
<evidence type="ECO:0000259" key="2">
    <source>
        <dbReference type="Pfam" id="PF23324"/>
    </source>
</evidence>
<dbReference type="PANTHER" id="PTHR34272">
    <property type="entry name" value="EXPRESSED PROTEIN"/>
    <property type="match status" value="1"/>
</dbReference>
<proteinExistence type="predicted"/>